<name>A0A1G7QLR2_9PROT</name>
<comment type="function">
    <text evidence="4">One of the essential components for the initiation of protein synthesis. Stabilizes the binding of IF-2 and IF-3 on the 30S subunit to which N-formylmethionyl-tRNA(fMet) subsequently binds. Helps modulate mRNA selection, yielding the 30S pre-initiation complex (PIC). Upon addition of the 50S ribosomal subunit IF-1, IF-2 and IF-3 are released leaving the mature 70S translation initiation complex.</text>
</comment>
<dbReference type="GO" id="GO:0043022">
    <property type="term" value="F:ribosome binding"/>
    <property type="evidence" value="ECO:0007669"/>
    <property type="project" value="UniProtKB-UniRule"/>
</dbReference>
<organism evidence="7 8">
    <name type="scientific">Limimonas halophila</name>
    <dbReference type="NCBI Taxonomy" id="1082479"/>
    <lineage>
        <taxon>Bacteria</taxon>
        <taxon>Pseudomonadati</taxon>
        <taxon>Pseudomonadota</taxon>
        <taxon>Alphaproteobacteria</taxon>
        <taxon>Rhodospirillales</taxon>
        <taxon>Rhodovibrionaceae</taxon>
        <taxon>Limimonas</taxon>
    </lineage>
</organism>
<evidence type="ECO:0000313" key="8">
    <source>
        <dbReference type="Proteomes" id="UP000199415"/>
    </source>
</evidence>
<evidence type="ECO:0000256" key="5">
    <source>
        <dbReference type="NCBIfam" id="TIGR00008"/>
    </source>
</evidence>
<dbReference type="Proteomes" id="UP000199415">
    <property type="component" value="Unassembled WGS sequence"/>
</dbReference>
<dbReference type="SMART" id="SM00316">
    <property type="entry name" value="S1"/>
    <property type="match status" value="1"/>
</dbReference>
<keyword evidence="2 4" id="KW-0396">Initiation factor</keyword>
<keyword evidence="4" id="KW-0699">rRNA-binding</keyword>
<dbReference type="GO" id="GO:0003743">
    <property type="term" value="F:translation initiation factor activity"/>
    <property type="evidence" value="ECO:0007669"/>
    <property type="project" value="UniProtKB-UniRule"/>
</dbReference>
<dbReference type="HAMAP" id="MF_00075">
    <property type="entry name" value="IF_1"/>
    <property type="match status" value="1"/>
</dbReference>
<keyword evidence="4" id="KW-0694">RNA-binding</keyword>
<dbReference type="NCBIfam" id="TIGR00008">
    <property type="entry name" value="infA"/>
    <property type="match status" value="1"/>
</dbReference>
<comment type="subcellular location">
    <subcellularLocation>
        <location evidence="4">Cytoplasm</location>
    </subcellularLocation>
</comment>
<dbReference type="GO" id="GO:0005829">
    <property type="term" value="C:cytosol"/>
    <property type="evidence" value="ECO:0007669"/>
    <property type="project" value="TreeGrafter"/>
</dbReference>
<evidence type="ECO:0000256" key="4">
    <source>
        <dbReference type="HAMAP-Rule" id="MF_00075"/>
    </source>
</evidence>
<dbReference type="AlphaFoldDB" id="A0A1G7QLR2"/>
<proteinExistence type="inferred from homology"/>
<comment type="similarity">
    <text evidence="1 4">Belongs to the IF-1 family.</text>
</comment>
<evidence type="ECO:0000259" key="6">
    <source>
        <dbReference type="PROSITE" id="PS50832"/>
    </source>
</evidence>
<dbReference type="GO" id="GO:0019843">
    <property type="term" value="F:rRNA binding"/>
    <property type="evidence" value="ECO:0007669"/>
    <property type="project" value="UniProtKB-UniRule"/>
</dbReference>
<dbReference type="EMBL" id="FNCE01000004">
    <property type="protein sequence ID" value="SDF99491.1"/>
    <property type="molecule type" value="Genomic_DNA"/>
</dbReference>
<evidence type="ECO:0000256" key="2">
    <source>
        <dbReference type="ARBA" id="ARBA00022540"/>
    </source>
</evidence>
<protein>
    <recommendedName>
        <fullName evidence="4 5">Translation initiation factor IF-1</fullName>
    </recommendedName>
</protein>
<keyword evidence="3 4" id="KW-0648">Protein biosynthesis</keyword>
<feature type="domain" description="S1-like" evidence="6">
    <location>
        <begin position="1"/>
        <end position="72"/>
    </location>
</feature>
<keyword evidence="8" id="KW-1185">Reference proteome</keyword>
<dbReference type="InterPro" id="IPR012340">
    <property type="entry name" value="NA-bd_OB-fold"/>
</dbReference>
<keyword evidence="4" id="KW-0963">Cytoplasm</keyword>
<evidence type="ECO:0000256" key="3">
    <source>
        <dbReference type="ARBA" id="ARBA00022917"/>
    </source>
</evidence>
<reference evidence="7 8" key="1">
    <citation type="submission" date="2016-10" db="EMBL/GenBank/DDBJ databases">
        <authorList>
            <person name="de Groot N.N."/>
        </authorList>
    </citation>
    <scope>NUCLEOTIDE SEQUENCE [LARGE SCALE GENOMIC DNA]</scope>
    <source>
        <strain evidence="7 8">DSM 25584</strain>
    </source>
</reference>
<dbReference type="PANTHER" id="PTHR33370">
    <property type="entry name" value="TRANSLATION INITIATION FACTOR IF-1, CHLOROPLASTIC"/>
    <property type="match status" value="1"/>
</dbReference>
<dbReference type="PANTHER" id="PTHR33370:SF1">
    <property type="entry name" value="TRANSLATION INITIATION FACTOR IF-1, CHLOROPLASTIC"/>
    <property type="match status" value="1"/>
</dbReference>
<accession>A0A1G7QLR2</accession>
<dbReference type="STRING" id="1082479.SAMN05216241_10458"/>
<dbReference type="InterPro" id="IPR006196">
    <property type="entry name" value="RNA-binding_domain_S1_IF1"/>
</dbReference>
<comment type="subunit">
    <text evidence="4">Component of the 30S ribosomal translation pre-initiation complex which assembles on the 30S ribosome in the order IF-2 and IF-3, IF-1 and N-formylmethionyl-tRNA(fMet); mRNA recruitment can occur at any time during PIC assembly.</text>
</comment>
<dbReference type="InterPro" id="IPR004368">
    <property type="entry name" value="TIF_IF1"/>
</dbReference>
<sequence>MAKEDLIEFQGTVRELLPNAMFRVELDNGHEVLAHTSGKMRKNRIRVLAGDRVNVEMTPYDLSKGRITFRYK</sequence>
<dbReference type="SUPFAM" id="SSF50249">
    <property type="entry name" value="Nucleic acid-binding proteins"/>
    <property type="match status" value="1"/>
</dbReference>
<dbReference type="FunFam" id="2.40.50.140:FF:000002">
    <property type="entry name" value="Translation initiation factor IF-1"/>
    <property type="match status" value="1"/>
</dbReference>
<gene>
    <name evidence="4" type="primary">infA</name>
    <name evidence="7" type="ORF">SAMN05216241_10458</name>
</gene>
<dbReference type="Pfam" id="PF01176">
    <property type="entry name" value="eIF-1a"/>
    <property type="match status" value="1"/>
</dbReference>
<evidence type="ECO:0000313" key="7">
    <source>
        <dbReference type="EMBL" id="SDF99491.1"/>
    </source>
</evidence>
<dbReference type="InterPro" id="IPR003029">
    <property type="entry name" value="S1_domain"/>
</dbReference>
<dbReference type="RefSeq" id="WP_090019457.1">
    <property type="nucleotide sequence ID" value="NZ_FNCE01000004.1"/>
</dbReference>
<dbReference type="Gene3D" id="2.40.50.140">
    <property type="entry name" value="Nucleic acid-binding proteins"/>
    <property type="match status" value="1"/>
</dbReference>
<evidence type="ECO:0000256" key="1">
    <source>
        <dbReference type="ARBA" id="ARBA00010939"/>
    </source>
</evidence>
<dbReference type="PROSITE" id="PS50832">
    <property type="entry name" value="S1_IF1_TYPE"/>
    <property type="match status" value="1"/>
</dbReference>
<dbReference type="CDD" id="cd04451">
    <property type="entry name" value="S1_IF1"/>
    <property type="match status" value="1"/>
</dbReference>
<dbReference type="OrthoDB" id="9803250at2"/>